<dbReference type="InterPro" id="IPR000435">
    <property type="entry name" value="Tektins"/>
</dbReference>
<dbReference type="EMBL" id="VXIV02002660">
    <property type="protein sequence ID" value="KAF6023824.1"/>
    <property type="molecule type" value="Genomic_DNA"/>
</dbReference>
<evidence type="ECO:0000256" key="1">
    <source>
        <dbReference type="ARBA" id="ARBA00004611"/>
    </source>
</evidence>
<comment type="function">
    <text evidence="9">Microtubule inner protein (MIP) part of the dynein-decorated doublet microtubules (DMTs) in cilia and flagellar axoneme. Forms filamentous polymers in the walls of ciliary and flagellar microtubules.</text>
</comment>
<dbReference type="GO" id="GO:0005634">
    <property type="term" value="C:nucleus"/>
    <property type="evidence" value="ECO:0007669"/>
    <property type="project" value="TreeGrafter"/>
</dbReference>
<keyword evidence="12" id="KW-1185">Reference proteome</keyword>
<sequence length="166" mass="18610">MAGYYSISPIVRSRSATPAYMDIWNGGGAGGQSIAPRISSPNISTSKMVTTSNTRTFYNPATQNLGKRFAPNDWHSSNAAHYSLSQRERSTAADVRADSWRAVKEMDNRTRNRQTENTKRLGERVQDIAFWKSELNNEIGAMQNEIANLSEYKRVLERAYADTANP</sequence>
<dbReference type="GO" id="GO:0060271">
    <property type="term" value="P:cilium assembly"/>
    <property type="evidence" value="ECO:0007669"/>
    <property type="project" value="UniProtKB-UniRule"/>
</dbReference>
<evidence type="ECO:0000313" key="11">
    <source>
        <dbReference type="EMBL" id="KAF6023824.1"/>
    </source>
</evidence>
<dbReference type="GO" id="GO:0005930">
    <property type="term" value="C:axoneme"/>
    <property type="evidence" value="ECO:0007669"/>
    <property type="project" value="UniProtKB-SubCell"/>
</dbReference>
<evidence type="ECO:0000256" key="9">
    <source>
        <dbReference type="ARBA" id="ARBA00045224"/>
    </source>
</evidence>
<evidence type="ECO:0000256" key="10">
    <source>
        <dbReference type="RuleBase" id="RU367040"/>
    </source>
</evidence>
<keyword evidence="7" id="KW-0206">Cytoskeleton</keyword>
<keyword evidence="8 10" id="KW-0966">Cell projection</keyword>
<keyword evidence="4 10" id="KW-0282">Flagellum</keyword>
<comment type="similarity">
    <text evidence="2 10">Belongs to the tektin family.</text>
</comment>
<comment type="subcellular location">
    <subcellularLocation>
        <location evidence="10">Cytoplasm</location>
        <location evidence="10">Cytoskeleton</location>
        <location evidence="10">Cilium axoneme</location>
    </subcellularLocation>
    <subcellularLocation>
        <location evidence="1">Cytoplasm</location>
        <location evidence="1">Cytoskeleton</location>
        <location evidence="1">Flagellum axoneme</location>
    </subcellularLocation>
</comment>
<protein>
    <recommendedName>
        <fullName evidence="10">Tektin</fullName>
    </recommendedName>
</protein>
<name>A0A7J7JDV3_BUGNE</name>
<dbReference type="PANTHER" id="PTHR19960">
    <property type="entry name" value="TEKTIN"/>
    <property type="match status" value="1"/>
</dbReference>
<comment type="caution">
    <text evidence="11">The sequence shown here is derived from an EMBL/GenBank/DDBJ whole genome shotgun (WGS) entry which is preliminary data.</text>
</comment>
<evidence type="ECO:0000256" key="3">
    <source>
        <dbReference type="ARBA" id="ARBA00022490"/>
    </source>
</evidence>
<dbReference type="PANTHER" id="PTHR19960:SF25">
    <property type="entry name" value="TEKTIN-1"/>
    <property type="match status" value="1"/>
</dbReference>
<evidence type="ECO:0000256" key="2">
    <source>
        <dbReference type="ARBA" id="ARBA00007209"/>
    </source>
</evidence>
<dbReference type="OrthoDB" id="9886517at2759"/>
<dbReference type="Proteomes" id="UP000593567">
    <property type="component" value="Unassembled WGS sequence"/>
</dbReference>
<keyword evidence="3" id="KW-0963">Cytoplasm</keyword>
<dbReference type="InterPro" id="IPR048256">
    <property type="entry name" value="Tektin-like"/>
</dbReference>
<keyword evidence="6 10" id="KW-0969">Cilium</keyword>
<evidence type="ECO:0000256" key="5">
    <source>
        <dbReference type="ARBA" id="ARBA00023054"/>
    </source>
</evidence>
<dbReference type="GO" id="GO:0015630">
    <property type="term" value="C:microtubule cytoskeleton"/>
    <property type="evidence" value="ECO:0007669"/>
    <property type="project" value="UniProtKB-UniRule"/>
</dbReference>
<dbReference type="AlphaFoldDB" id="A0A7J7JDV3"/>
<evidence type="ECO:0000256" key="7">
    <source>
        <dbReference type="ARBA" id="ARBA00023212"/>
    </source>
</evidence>
<evidence type="ECO:0000256" key="4">
    <source>
        <dbReference type="ARBA" id="ARBA00022846"/>
    </source>
</evidence>
<proteinExistence type="inferred from homology"/>
<gene>
    <name evidence="11" type="ORF">EB796_017852</name>
</gene>
<dbReference type="GO" id="GO:0060294">
    <property type="term" value="P:cilium movement involved in cell motility"/>
    <property type="evidence" value="ECO:0007669"/>
    <property type="project" value="UniProtKB-UniRule"/>
</dbReference>
<evidence type="ECO:0000256" key="6">
    <source>
        <dbReference type="ARBA" id="ARBA00023069"/>
    </source>
</evidence>
<reference evidence="11" key="1">
    <citation type="submission" date="2020-06" db="EMBL/GenBank/DDBJ databases">
        <title>Draft genome of Bugula neritina, a colonial animal packing powerful symbionts and potential medicines.</title>
        <authorList>
            <person name="Rayko M."/>
        </authorList>
    </citation>
    <scope>NUCLEOTIDE SEQUENCE [LARGE SCALE GENOMIC DNA]</scope>
    <source>
        <strain evidence="11">Kwan_BN1</strain>
    </source>
</reference>
<organism evidence="11 12">
    <name type="scientific">Bugula neritina</name>
    <name type="common">Brown bryozoan</name>
    <name type="synonym">Sertularia neritina</name>
    <dbReference type="NCBI Taxonomy" id="10212"/>
    <lineage>
        <taxon>Eukaryota</taxon>
        <taxon>Metazoa</taxon>
        <taxon>Spiralia</taxon>
        <taxon>Lophotrochozoa</taxon>
        <taxon>Bryozoa</taxon>
        <taxon>Gymnolaemata</taxon>
        <taxon>Cheilostomatida</taxon>
        <taxon>Flustrina</taxon>
        <taxon>Buguloidea</taxon>
        <taxon>Bugulidae</taxon>
        <taxon>Bugula</taxon>
    </lineage>
</organism>
<accession>A0A7J7JDV3</accession>
<evidence type="ECO:0000256" key="8">
    <source>
        <dbReference type="ARBA" id="ARBA00023273"/>
    </source>
</evidence>
<keyword evidence="5" id="KW-0175">Coiled coil</keyword>
<evidence type="ECO:0000313" key="12">
    <source>
        <dbReference type="Proteomes" id="UP000593567"/>
    </source>
</evidence>
<dbReference type="Pfam" id="PF03148">
    <property type="entry name" value="Tektin"/>
    <property type="match status" value="1"/>
</dbReference>